<dbReference type="PANTHER" id="PTHR11135:SF0">
    <property type="entry name" value="ELONGATOR COMPLEX PROTEIN 3"/>
    <property type="match status" value="1"/>
</dbReference>
<evidence type="ECO:0000256" key="1">
    <source>
        <dbReference type="ARBA" id="ARBA00001966"/>
    </source>
</evidence>
<dbReference type="Gene3D" id="3.80.30.20">
    <property type="entry name" value="tm_1862 like domain"/>
    <property type="match status" value="1"/>
</dbReference>
<evidence type="ECO:0000256" key="5">
    <source>
        <dbReference type="ARBA" id="ARBA00023004"/>
    </source>
</evidence>
<dbReference type="PROSITE" id="PS51918">
    <property type="entry name" value="RADICAL_SAM"/>
    <property type="match status" value="1"/>
</dbReference>
<dbReference type="SFLD" id="SFLDG01082">
    <property type="entry name" value="B12-binding_domain_containing"/>
    <property type="match status" value="1"/>
</dbReference>
<keyword evidence="9" id="KW-1185">Reference proteome</keyword>
<accession>A0ABS4GKH3</accession>
<dbReference type="RefSeq" id="WP_209808826.1">
    <property type="nucleotide sequence ID" value="NZ_JAGGKT010000001.1"/>
</dbReference>
<protein>
    <submittedName>
        <fullName evidence="8">Histone acetyltransferase (RNA polymerase elongator complex component)</fullName>
    </submittedName>
</protein>
<dbReference type="InterPro" id="IPR039661">
    <property type="entry name" value="ELP3"/>
</dbReference>
<dbReference type="InterPro" id="IPR058240">
    <property type="entry name" value="rSAM_sf"/>
</dbReference>
<dbReference type="CDD" id="cd01335">
    <property type="entry name" value="Radical_SAM"/>
    <property type="match status" value="1"/>
</dbReference>
<gene>
    <name evidence="8" type="ORF">J2Z37_000742</name>
</gene>
<dbReference type="InterPro" id="IPR023404">
    <property type="entry name" value="rSAM_horseshoe"/>
</dbReference>
<dbReference type="EMBL" id="JAGGKT010000001">
    <property type="protein sequence ID" value="MBP1930755.1"/>
    <property type="molecule type" value="Genomic_DNA"/>
</dbReference>
<keyword evidence="2" id="KW-0004">4Fe-4S</keyword>
<organism evidence="8 9">
    <name type="scientific">Ammoniphilus resinae</name>
    <dbReference type="NCBI Taxonomy" id="861532"/>
    <lineage>
        <taxon>Bacteria</taxon>
        <taxon>Bacillati</taxon>
        <taxon>Bacillota</taxon>
        <taxon>Bacilli</taxon>
        <taxon>Bacillales</taxon>
        <taxon>Paenibacillaceae</taxon>
        <taxon>Aneurinibacillus group</taxon>
        <taxon>Ammoniphilus</taxon>
    </lineage>
</organism>
<dbReference type="SFLD" id="SFLDG01086">
    <property type="entry name" value="elongater_protein-like"/>
    <property type="match status" value="1"/>
</dbReference>
<keyword evidence="3" id="KW-0949">S-adenosyl-L-methionine</keyword>
<evidence type="ECO:0000256" key="6">
    <source>
        <dbReference type="ARBA" id="ARBA00023014"/>
    </source>
</evidence>
<dbReference type="Pfam" id="PF16199">
    <property type="entry name" value="Radical_SAM_C"/>
    <property type="match status" value="1"/>
</dbReference>
<feature type="domain" description="Radical SAM core" evidence="7">
    <location>
        <begin position="4"/>
        <end position="232"/>
    </location>
</feature>
<keyword evidence="6" id="KW-0411">Iron-sulfur</keyword>
<evidence type="ECO:0000256" key="3">
    <source>
        <dbReference type="ARBA" id="ARBA00022691"/>
    </source>
</evidence>
<dbReference type="SFLD" id="SFLDS00029">
    <property type="entry name" value="Radical_SAM"/>
    <property type="match status" value="1"/>
</dbReference>
<reference evidence="8 9" key="1">
    <citation type="submission" date="2021-03" db="EMBL/GenBank/DDBJ databases">
        <title>Genomic Encyclopedia of Type Strains, Phase IV (KMG-IV): sequencing the most valuable type-strain genomes for metagenomic binning, comparative biology and taxonomic classification.</title>
        <authorList>
            <person name="Goeker M."/>
        </authorList>
    </citation>
    <scope>NUCLEOTIDE SEQUENCE [LARGE SCALE GENOMIC DNA]</scope>
    <source>
        <strain evidence="8 9">DSM 24738</strain>
    </source>
</reference>
<name>A0ABS4GKH3_9BACL</name>
<dbReference type="PANTHER" id="PTHR11135">
    <property type="entry name" value="HISTONE ACETYLTRANSFERASE-RELATED"/>
    <property type="match status" value="1"/>
</dbReference>
<evidence type="ECO:0000256" key="2">
    <source>
        <dbReference type="ARBA" id="ARBA00022485"/>
    </source>
</evidence>
<comment type="cofactor">
    <cofactor evidence="1">
        <name>[4Fe-4S] cluster</name>
        <dbReference type="ChEBI" id="CHEBI:49883"/>
    </cofactor>
</comment>
<keyword evidence="5" id="KW-0408">Iron</keyword>
<evidence type="ECO:0000313" key="8">
    <source>
        <dbReference type="EMBL" id="MBP1930755.1"/>
    </source>
</evidence>
<dbReference type="InterPro" id="IPR006638">
    <property type="entry name" value="Elp3/MiaA/NifB-like_rSAM"/>
</dbReference>
<evidence type="ECO:0000313" key="9">
    <source>
        <dbReference type="Proteomes" id="UP001519343"/>
    </source>
</evidence>
<proteinExistence type="predicted"/>
<evidence type="ECO:0000256" key="4">
    <source>
        <dbReference type="ARBA" id="ARBA00022723"/>
    </source>
</evidence>
<comment type="caution">
    <text evidence="8">The sequence shown here is derived from an EMBL/GenBank/DDBJ whole genome shotgun (WGS) entry which is preliminary data.</text>
</comment>
<dbReference type="InterPro" id="IPR007197">
    <property type="entry name" value="rSAM"/>
</dbReference>
<dbReference type="SMART" id="SM00729">
    <property type="entry name" value="Elp3"/>
    <property type="match status" value="1"/>
</dbReference>
<dbReference type="Pfam" id="PF04055">
    <property type="entry name" value="Radical_SAM"/>
    <property type="match status" value="1"/>
</dbReference>
<evidence type="ECO:0000259" key="7">
    <source>
        <dbReference type="PROSITE" id="PS51918"/>
    </source>
</evidence>
<dbReference type="InterPro" id="IPR032432">
    <property type="entry name" value="Radical_SAM_C"/>
</dbReference>
<dbReference type="Proteomes" id="UP001519343">
    <property type="component" value="Unassembled WGS sequence"/>
</dbReference>
<dbReference type="SUPFAM" id="SSF102114">
    <property type="entry name" value="Radical SAM enzymes"/>
    <property type="match status" value="1"/>
</dbReference>
<keyword evidence="4" id="KW-0479">Metal-binding</keyword>
<sequence length="357" mass="40638">MKNQKHRRIALFVPHQGCPKDCVFCDQSRITGKSREERLTPEQVRRTIEEHLQTLEKDVYVEIAFFGGSFTGLPRSYQKMLLEIAKEYVDLGAVQGIRFSTRPDYITKPIMEFLISYGVTAIELGTQSLDDNVLRLSQRGHTAAQVHQAVQIIREYPSIQVGLQLLPGLPGDSRELVMETVRQAIQMKPDFVRIYPALVIAGTELEWMYRTKQYIPLSLDEAVGLCAEMWREFMRAGIPVIRLGLHSSDDLRAQGTIVAGPFHPSFRQLVEMHLYQKLLQKLVRLYAANGVEFLQIHPADETSLRGIQGGHWRAFQQACGPAQPKLLFNREIPRHQLWLMTSDGAVHKHALAELESS</sequence>